<name>W9V351_9GAMM</name>
<dbReference type="Proteomes" id="UP000019460">
    <property type="component" value="Unassembled WGS sequence"/>
</dbReference>
<proteinExistence type="predicted"/>
<reference evidence="1 2" key="1">
    <citation type="submission" date="2012-11" db="EMBL/GenBank/DDBJ databases">
        <title>Genome assembly of Thiorhodococcus sp. AK35.</title>
        <authorList>
            <person name="Nupur N."/>
            <person name="Khatri I."/>
            <person name="Subramanian S."/>
            <person name="Pinnaka A."/>
        </authorList>
    </citation>
    <scope>NUCLEOTIDE SEQUENCE [LARGE SCALE GENOMIC DNA]</scope>
    <source>
        <strain evidence="1 2">AK35</strain>
    </source>
</reference>
<evidence type="ECO:0000313" key="1">
    <source>
        <dbReference type="EMBL" id="EXJ13769.1"/>
    </source>
</evidence>
<keyword evidence="2" id="KW-1185">Reference proteome</keyword>
<dbReference type="AlphaFoldDB" id="W9V351"/>
<comment type="caution">
    <text evidence="1">The sequence shown here is derived from an EMBL/GenBank/DDBJ whole genome shotgun (WGS) entry which is preliminary data.</text>
</comment>
<accession>W9V351</accession>
<gene>
    <name evidence="1" type="ORF">D779_3308</name>
</gene>
<evidence type="ECO:0000313" key="2">
    <source>
        <dbReference type="Proteomes" id="UP000019460"/>
    </source>
</evidence>
<dbReference type="STRING" id="1249627.D779_3308"/>
<sequence length="54" mass="6348">MEDRAVFQNQNCGFSQGYLRIRARTRDGRGGKHERRHQHVLGLGHWLRTDPGEF</sequence>
<protein>
    <submittedName>
        <fullName evidence="1">Uncharacterized protein</fullName>
    </submittedName>
</protein>
<organism evidence="1 2">
    <name type="scientific">Imhoffiella purpurea</name>
    <dbReference type="NCBI Taxonomy" id="1249627"/>
    <lineage>
        <taxon>Bacteria</taxon>
        <taxon>Pseudomonadati</taxon>
        <taxon>Pseudomonadota</taxon>
        <taxon>Gammaproteobacteria</taxon>
        <taxon>Chromatiales</taxon>
        <taxon>Chromatiaceae</taxon>
        <taxon>Imhoffiella</taxon>
    </lineage>
</organism>
<dbReference type="EMBL" id="AONC01000057">
    <property type="protein sequence ID" value="EXJ13769.1"/>
    <property type="molecule type" value="Genomic_DNA"/>
</dbReference>